<keyword evidence="4" id="KW-0378">Hydrolase</keyword>
<dbReference type="STRING" id="5539.A0A3E2GU74"/>
<protein>
    <recommendedName>
        <fullName evidence="3">amidase</fullName>
        <ecNumber evidence="3">3.5.1.4</ecNumber>
    </recommendedName>
</protein>
<feature type="non-terminal residue" evidence="8">
    <location>
        <position position="1"/>
    </location>
</feature>
<feature type="binding site" evidence="6">
    <location>
        <begin position="228"/>
        <end position="231"/>
    </location>
    <ligand>
        <name>substrate</name>
    </ligand>
</feature>
<dbReference type="PANTHER" id="PTHR46072:SF6">
    <property type="entry name" value="AMIDASE, PUTATIVE (AFU_ORTHOLOGUE AFUA_1G14530)-RELATED"/>
    <property type="match status" value="1"/>
</dbReference>
<evidence type="ECO:0000256" key="4">
    <source>
        <dbReference type="ARBA" id="ARBA00022801"/>
    </source>
</evidence>
<evidence type="ECO:0000256" key="2">
    <source>
        <dbReference type="ARBA" id="ARBA00009199"/>
    </source>
</evidence>
<evidence type="ECO:0000256" key="3">
    <source>
        <dbReference type="ARBA" id="ARBA00012922"/>
    </source>
</evidence>
<evidence type="ECO:0000256" key="6">
    <source>
        <dbReference type="PIRSR" id="PIRSR001221-2"/>
    </source>
</evidence>
<evidence type="ECO:0000313" key="9">
    <source>
        <dbReference type="Proteomes" id="UP000258309"/>
    </source>
</evidence>
<organism evidence="8 9">
    <name type="scientific">Scytalidium lignicola</name>
    <name type="common">Hyphomycete</name>
    <dbReference type="NCBI Taxonomy" id="5539"/>
    <lineage>
        <taxon>Eukaryota</taxon>
        <taxon>Fungi</taxon>
        <taxon>Dikarya</taxon>
        <taxon>Ascomycota</taxon>
        <taxon>Pezizomycotina</taxon>
        <taxon>Leotiomycetes</taxon>
        <taxon>Leotiomycetes incertae sedis</taxon>
        <taxon>Scytalidium</taxon>
    </lineage>
</organism>
<feature type="active site" description="Acyl-ester intermediate" evidence="5">
    <location>
        <position position="231"/>
    </location>
</feature>
<dbReference type="SUPFAM" id="SSF75304">
    <property type="entry name" value="Amidase signature (AS) enzymes"/>
    <property type="match status" value="1"/>
</dbReference>
<feature type="domain" description="Amidase" evidence="7">
    <location>
        <begin position="77"/>
        <end position="364"/>
    </location>
</feature>
<feature type="binding site" evidence="6">
    <location>
        <position position="181"/>
    </location>
    <ligand>
        <name>substrate</name>
    </ligand>
</feature>
<dbReference type="AlphaFoldDB" id="A0A3E2GU74"/>
<feature type="binding site" evidence="6">
    <location>
        <position position="207"/>
    </location>
    <ligand>
        <name>substrate</name>
    </ligand>
</feature>
<evidence type="ECO:0000256" key="5">
    <source>
        <dbReference type="PIRSR" id="PIRSR001221-1"/>
    </source>
</evidence>
<name>A0A3E2GU74_SCYLI</name>
<dbReference type="OrthoDB" id="6428749at2759"/>
<dbReference type="Pfam" id="PF01425">
    <property type="entry name" value="Amidase"/>
    <property type="match status" value="2"/>
</dbReference>
<accession>A0A3E2GU74</accession>
<dbReference type="PIRSF" id="PIRSF001221">
    <property type="entry name" value="Amidase_fungi"/>
    <property type="match status" value="1"/>
</dbReference>
<feature type="active site" description="Charge relay system" evidence="5">
    <location>
        <position position="207"/>
    </location>
</feature>
<evidence type="ECO:0000256" key="1">
    <source>
        <dbReference type="ARBA" id="ARBA00001311"/>
    </source>
</evidence>
<evidence type="ECO:0000259" key="7">
    <source>
        <dbReference type="Pfam" id="PF01425"/>
    </source>
</evidence>
<gene>
    <name evidence="8" type="ORF">B7463_g11673</name>
</gene>
<dbReference type="GO" id="GO:0004040">
    <property type="term" value="F:amidase activity"/>
    <property type="evidence" value="ECO:0007669"/>
    <property type="project" value="UniProtKB-EC"/>
</dbReference>
<reference evidence="8 9" key="1">
    <citation type="submission" date="2018-05" db="EMBL/GenBank/DDBJ databases">
        <title>Draft genome sequence of Scytalidium lignicola DSM 105466, a ubiquitous saprotrophic fungus.</title>
        <authorList>
            <person name="Buettner E."/>
            <person name="Gebauer A.M."/>
            <person name="Hofrichter M."/>
            <person name="Liers C."/>
            <person name="Kellner H."/>
        </authorList>
    </citation>
    <scope>NUCLEOTIDE SEQUENCE [LARGE SCALE GENOMIC DNA]</scope>
    <source>
        <strain evidence="8 9">DSM 105466</strain>
    </source>
</reference>
<dbReference type="EMBL" id="NCSJ02000416">
    <property type="protein sequence ID" value="RFU24669.1"/>
    <property type="molecule type" value="Genomic_DNA"/>
</dbReference>
<dbReference type="InterPro" id="IPR036928">
    <property type="entry name" value="AS_sf"/>
</dbReference>
<dbReference type="InterPro" id="IPR020556">
    <property type="entry name" value="Amidase_CS"/>
</dbReference>
<comment type="caution">
    <text evidence="8">The sequence shown here is derived from an EMBL/GenBank/DDBJ whole genome shotgun (WGS) entry which is preliminary data.</text>
</comment>
<dbReference type="PROSITE" id="PS00571">
    <property type="entry name" value="AMIDASES"/>
    <property type="match status" value="1"/>
</dbReference>
<evidence type="ECO:0000313" key="8">
    <source>
        <dbReference type="EMBL" id="RFU24669.1"/>
    </source>
</evidence>
<dbReference type="OMA" id="GIPTEWR"/>
<dbReference type="EC" id="3.5.1.4" evidence="3"/>
<comment type="similarity">
    <text evidence="2">Belongs to the amidase family.</text>
</comment>
<dbReference type="Gene3D" id="3.90.1300.10">
    <property type="entry name" value="Amidase signature (AS) domain"/>
    <property type="match status" value="1"/>
</dbReference>
<dbReference type="InterPro" id="IPR023631">
    <property type="entry name" value="Amidase_dom"/>
</dbReference>
<feature type="domain" description="Amidase" evidence="7">
    <location>
        <begin position="393"/>
        <end position="510"/>
    </location>
</feature>
<keyword evidence="9" id="KW-1185">Reference proteome</keyword>
<feature type="non-terminal residue" evidence="8">
    <location>
        <position position="532"/>
    </location>
</feature>
<dbReference type="Proteomes" id="UP000258309">
    <property type="component" value="Unassembled WGS sequence"/>
</dbReference>
<feature type="active site" description="Charge relay system" evidence="5">
    <location>
        <position position="132"/>
    </location>
</feature>
<comment type="catalytic activity">
    <reaction evidence="1">
        <text>a monocarboxylic acid amide + H2O = a monocarboxylate + NH4(+)</text>
        <dbReference type="Rhea" id="RHEA:12020"/>
        <dbReference type="ChEBI" id="CHEBI:15377"/>
        <dbReference type="ChEBI" id="CHEBI:28938"/>
        <dbReference type="ChEBI" id="CHEBI:35757"/>
        <dbReference type="ChEBI" id="CHEBI:83628"/>
        <dbReference type="EC" id="3.5.1.4"/>
    </reaction>
</comment>
<proteinExistence type="inferred from homology"/>
<dbReference type="PANTHER" id="PTHR46072">
    <property type="entry name" value="AMIDASE-RELATED-RELATED"/>
    <property type="match status" value="1"/>
</dbReference>
<sequence>MVVAYKGIAAHKQKQQQALIPQAWRLKQFPDASVLDVRDIPRTCGLLSELELDITENYDATALVEAISARRLTSEAVTVAFCKRAAIAQQLTNCLTEIMFDEAIERAKSLDATYKKTGKLSGSLHGVPVSIKDSFRVKGYDTSIGLAAFAKSPSTENSYLVDLLLSAGAVLYVKTNIPQTLMALDSQNHLFGRVLNPANRACTAGGSSGGEGALIAMGGSILGVGTDIGGSIRIPSMCNGLYGLKPSSGRVPYGGQVSGSKDGIEDVGLRSCAGPIARSLRDVELFMKVIGEAKCWEVDRGVLPGTWDLSEGLANPKRPLIGIVRTDGVVEPLPPVKKVIDETAQALRQAGIDTIDLSIPALNATGEPLIPWLSTRIRRKPELQLDKVLELHVRKAMIETEMLKAWKDKNGRAIDGFICPVAPHPVPPIDRWNSVSYTLAFNLLDYPAGVIPVRTLGKGDLTDTMEGKGTNNWDKKNRELWDGTTVERDVYLNTSLSIQVVAPKLQERRLYEAMKVIDSAIRASNSSLSAKL</sequence>